<organism evidence="2 3">
    <name type="scientific">Saguinus oedipus</name>
    <name type="common">Cotton-top tamarin</name>
    <name type="synonym">Oedipomidas oedipus</name>
    <dbReference type="NCBI Taxonomy" id="9490"/>
    <lineage>
        <taxon>Eukaryota</taxon>
        <taxon>Metazoa</taxon>
        <taxon>Chordata</taxon>
        <taxon>Craniata</taxon>
        <taxon>Vertebrata</taxon>
        <taxon>Euteleostomi</taxon>
        <taxon>Mammalia</taxon>
        <taxon>Eutheria</taxon>
        <taxon>Euarchontoglires</taxon>
        <taxon>Primates</taxon>
        <taxon>Haplorrhini</taxon>
        <taxon>Platyrrhini</taxon>
        <taxon>Cebidae</taxon>
        <taxon>Callitrichinae</taxon>
        <taxon>Saguinus</taxon>
    </lineage>
</organism>
<protein>
    <submittedName>
        <fullName evidence="2">Uncharacterized protein</fullName>
    </submittedName>
</protein>
<evidence type="ECO:0000256" key="1">
    <source>
        <dbReference type="SAM" id="MobiDB-lite"/>
    </source>
</evidence>
<feature type="region of interest" description="Disordered" evidence="1">
    <location>
        <begin position="45"/>
        <end position="99"/>
    </location>
</feature>
<reference evidence="2 3" key="1">
    <citation type="submission" date="2023-05" db="EMBL/GenBank/DDBJ databases">
        <title>B98-5 Cell Line De Novo Hybrid Assembly: An Optical Mapping Approach.</title>
        <authorList>
            <person name="Kananen K."/>
            <person name="Auerbach J.A."/>
            <person name="Kautto E."/>
            <person name="Blachly J.S."/>
        </authorList>
    </citation>
    <scope>NUCLEOTIDE SEQUENCE [LARGE SCALE GENOMIC DNA]</scope>
    <source>
        <strain evidence="2">B95-8</strain>
        <tissue evidence="2">Cell line</tissue>
    </source>
</reference>
<sequence>MVPGASAAGQEDMGQAAPETALQDGRGGFCSSACHVRAAAAAEELDRAQPEAGPSCCRRTPPARRPGAAAGGSCLALAPHGGFPGGSRRLGTHPNPGRH</sequence>
<name>A0ABQ9TPB1_SAGOE</name>
<gene>
    <name evidence="2" type="ORF">P7K49_036039</name>
</gene>
<dbReference type="EMBL" id="JASSZA010000020">
    <property type="protein sequence ID" value="KAK2086614.1"/>
    <property type="molecule type" value="Genomic_DNA"/>
</dbReference>
<feature type="compositionally biased region" description="Low complexity" evidence="1">
    <location>
        <begin position="54"/>
        <end position="72"/>
    </location>
</feature>
<evidence type="ECO:0000313" key="3">
    <source>
        <dbReference type="Proteomes" id="UP001266305"/>
    </source>
</evidence>
<evidence type="ECO:0000313" key="2">
    <source>
        <dbReference type="EMBL" id="KAK2086614.1"/>
    </source>
</evidence>
<proteinExistence type="predicted"/>
<feature type="region of interest" description="Disordered" evidence="1">
    <location>
        <begin position="1"/>
        <end position="24"/>
    </location>
</feature>
<keyword evidence="3" id="KW-1185">Reference proteome</keyword>
<comment type="caution">
    <text evidence="2">The sequence shown here is derived from an EMBL/GenBank/DDBJ whole genome shotgun (WGS) entry which is preliminary data.</text>
</comment>
<accession>A0ABQ9TPB1</accession>
<dbReference type="Proteomes" id="UP001266305">
    <property type="component" value="Unassembled WGS sequence"/>
</dbReference>